<name>A0ABQ7AUB6_BRACR</name>
<comment type="caution">
    <text evidence="1">The sequence shown here is derived from an EMBL/GenBank/DDBJ whole genome shotgun (WGS) entry which is preliminary data.</text>
</comment>
<organism evidence="1 2">
    <name type="scientific">Brassica cretica</name>
    <name type="common">Mustard</name>
    <dbReference type="NCBI Taxonomy" id="69181"/>
    <lineage>
        <taxon>Eukaryota</taxon>
        <taxon>Viridiplantae</taxon>
        <taxon>Streptophyta</taxon>
        <taxon>Embryophyta</taxon>
        <taxon>Tracheophyta</taxon>
        <taxon>Spermatophyta</taxon>
        <taxon>Magnoliopsida</taxon>
        <taxon>eudicotyledons</taxon>
        <taxon>Gunneridae</taxon>
        <taxon>Pentapetalae</taxon>
        <taxon>rosids</taxon>
        <taxon>malvids</taxon>
        <taxon>Brassicales</taxon>
        <taxon>Brassicaceae</taxon>
        <taxon>Brassiceae</taxon>
        <taxon>Brassica</taxon>
    </lineage>
</organism>
<gene>
    <name evidence="1" type="ORF">DY000_02060259</name>
</gene>
<protein>
    <submittedName>
        <fullName evidence="1">Uncharacterized protein</fullName>
    </submittedName>
</protein>
<accession>A0ABQ7AUB6</accession>
<proteinExistence type="predicted"/>
<sequence length="182" mass="20803">MKVRTRFKGVSEELEVNRPRSVPACLVSLLSYPFYNPSSCLWLPIFPLPPNVAIPEILETWWLPEILEFVRRISHLVLLVSSILQTWLLVLVEFKINHQRSTFIWIYVEVVILRTHWTIPSAERRTTGFTPDSGRRAAVPQPSPLPVSLYVSVILAMDHTKVLQGSMMCRGVAHRAKQACMA</sequence>
<dbReference type="EMBL" id="QGKV02001556">
    <property type="protein sequence ID" value="KAF3517965.1"/>
    <property type="molecule type" value="Genomic_DNA"/>
</dbReference>
<dbReference type="Proteomes" id="UP000266723">
    <property type="component" value="Unassembled WGS sequence"/>
</dbReference>
<evidence type="ECO:0000313" key="2">
    <source>
        <dbReference type="Proteomes" id="UP000266723"/>
    </source>
</evidence>
<reference evidence="1 2" key="1">
    <citation type="journal article" date="2020" name="BMC Genomics">
        <title>Intraspecific diversification of the crop wild relative Brassica cretica Lam. using demographic model selection.</title>
        <authorList>
            <person name="Kioukis A."/>
            <person name="Michalopoulou V.A."/>
            <person name="Briers L."/>
            <person name="Pirintsos S."/>
            <person name="Studholme D.J."/>
            <person name="Pavlidis P."/>
            <person name="Sarris P.F."/>
        </authorList>
    </citation>
    <scope>NUCLEOTIDE SEQUENCE [LARGE SCALE GENOMIC DNA]</scope>
    <source>
        <strain evidence="2">cv. PFS-1207/04</strain>
    </source>
</reference>
<evidence type="ECO:0000313" key="1">
    <source>
        <dbReference type="EMBL" id="KAF3517965.1"/>
    </source>
</evidence>
<keyword evidence="2" id="KW-1185">Reference proteome</keyword>